<dbReference type="AlphaFoldDB" id="A0A0W8FDJ5"/>
<accession>A0A0W8FDJ5</accession>
<dbReference type="PANTHER" id="PTHR15239">
    <property type="entry name" value="NUCLEAR EXPORT MEDIATOR FACTOR NEMF"/>
    <property type="match status" value="1"/>
</dbReference>
<gene>
    <name evidence="2" type="ORF">ASZ90_011476</name>
</gene>
<dbReference type="NCBIfam" id="NF041120">
    <property type="entry name" value="RqcH_arch"/>
    <property type="match status" value="1"/>
</dbReference>
<reference evidence="2" key="1">
    <citation type="journal article" date="2015" name="Proc. Natl. Acad. Sci. U.S.A.">
        <title>Networks of energetic and metabolic interactions define dynamics in microbial communities.</title>
        <authorList>
            <person name="Embree M."/>
            <person name="Liu J.K."/>
            <person name="Al-Bassam M.M."/>
            <person name="Zengler K."/>
        </authorList>
    </citation>
    <scope>NUCLEOTIDE SEQUENCE</scope>
</reference>
<feature type="domain" description="NFACT RNA-binding" evidence="1">
    <location>
        <begin position="443"/>
        <end position="552"/>
    </location>
</feature>
<dbReference type="EMBL" id="LNQE01001358">
    <property type="protein sequence ID" value="KUG18814.1"/>
    <property type="molecule type" value="Genomic_DNA"/>
</dbReference>
<dbReference type="GO" id="GO:0072344">
    <property type="term" value="P:rescue of stalled ribosome"/>
    <property type="evidence" value="ECO:0007669"/>
    <property type="project" value="TreeGrafter"/>
</dbReference>
<dbReference type="GO" id="GO:0043023">
    <property type="term" value="F:ribosomal large subunit binding"/>
    <property type="evidence" value="ECO:0007669"/>
    <property type="project" value="TreeGrafter"/>
</dbReference>
<dbReference type="Pfam" id="PF05833">
    <property type="entry name" value="NFACT_N"/>
    <property type="match status" value="1"/>
</dbReference>
<evidence type="ECO:0000313" key="2">
    <source>
        <dbReference type="EMBL" id="KUG18814.1"/>
    </source>
</evidence>
<dbReference type="GO" id="GO:0000049">
    <property type="term" value="F:tRNA binding"/>
    <property type="evidence" value="ECO:0007669"/>
    <property type="project" value="TreeGrafter"/>
</dbReference>
<organism evidence="2">
    <name type="scientific">hydrocarbon metagenome</name>
    <dbReference type="NCBI Taxonomy" id="938273"/>
    <lineage>
        <taxon>unclassified sequences</taxon>
        <taxon>metagenomes</taxon>
        <taxon>ecological metagenomes</taxon>
    </lineage>
</organism>
<comment type="caution">
    <text evidence="2">The sequence shown here is derived from an EMBL/GenBank/DDBJ whole genome shotgun (WGS) entry which is preliminary data.</text>
</comment>
<proteinExistence type="predicted"/>
<name>A0A0W8FDJ5_9ZZZZ</name>
<dbReference type="Pfam" id="PF05670">
    <property type="entry name" value="NFACT-R_1"/>
    <property type="match status" value="1"/>
</dbReference>
<evidence type="ECO:0000259" key="1">
    <source>
        <dbReference type="Pfam" id="PF05670"/>
    </source>
</evidence>
<protein>
    <submittedName>
        <fullName evidence="2">Putative rna-binding proteinous to eukaryotic snrnp</fullName>
    </submittedName>
</protein>
<dbReference type="InterPro" id="IPR051608">
    <property type="entry name" value="RQC_Subunit_NEMF"/>
</dbReference>
<dbReference type="InterPro" id="IPR008532">
    <property type="entry name" value="NFACT_RNA-bd"/>
</dbReference>
<sequence>MKKAMSNVDVAAMVKELQDRIGGGFMGKAYQQSSDRIWLSVQSPAEGRLDLLLEAGRRVHITKAERPASKTPPQFPTMLRSHLSGGRIVDIRQHEFDRLLEIKVERSGTPRYLIVELFPKGSMILLDESRNILSMLRKMLYRGRKMAAGEPYLYHPGQLDPRTIARDELALWLASSGQDLVRSLVRGLNMGGTYGEEVCLVAGVDKNKEAIDLDPGEIDRVHQALSEVFLNETLDPHIVIEDGAPIDVLPRPLKLYSGLEKKRFVTFSEALDAFFVEREKETTRQDPLEHRIELQRKAIEEFRSQEAELVRKGELIYQLYGSVEQILTLMNDARARGFSYNQIWERISGSGLPQAKTILSLDGRGEMRVFLDGEELELNAELAVPQNAQRYYDKAKDMVRKARGAQSALAITEELKAGKVAPKKTRAVSSYYRRRKPKWYERFRWFYSSDGFLVLGGRDADSNEEIYAKYLERRDLAMHTDAPGAPLTVIKTEGKEVPDSTMQEAAGFSVSYSSSWKSGLAAADCYLVKGDQVSKTPEPGEFLKKGGFVIRGERRYFRDVPLGIALGIRDGVLIGGPVSAAKPGSDPVVEIEPGELNPDDLAKRIYRQFSLKVEDRAFLKSVASVDQIVQFLPPGNSRIKE</sequence>
<dbReference type="Gene3D" id="2.30.310.10">
    <property type="entry name" value="ibrinogen binding protein from staphylococcus aureus domain"/>
    <property type="match status" value="1"/>
</dbReference>
<dbReference type="GO" id="GO:1990112">
    <property type="term" value="C:RQC complex"/>
    <property type="evidence" value="ECO:0007669"/>
    <property type="project" value="TreeGrafter"/>
</dbReference>
<dbReference type="PANTHER" id="PTHR15239:SF6">
    <property type="entry name" value="RIBOSOME QUALITY CONTROL COMPLEX SUBUNIT NEMF"/>
    <property type="match status" value="1"/>
</dbReference>